<name>A0A2S2Q1K1_9HEMI</name>
<evidence type="ECO:0000313" key="1">
    <source>
        <dbReference type="EMBL" id="MBY71655.1"/>
    </source>
</evidence>
<reference evidence="1" key="1">
    <citation type="submission" date="2018-04" db="EMBL/GenBank/DDBJ databases">
        <title>Transcriptome assembly of Sipha flava.</title>
        <authorList>
            <person name="Scully E.D."/>
            <person name="Geib S.M."/>
            <person name="Palmer N.A."/>
            <person name="Koch K."/>
            <person name="Bradshaw J."/>
            <person name="Heng-Moss T."/>
            <person name="Sarath G."/>
        </authorList>
    </citation>
    <scope>NUCLEOTIDE SEQUENCE</scope>
</reference>
<sequence length="150" mass="16941">MGKGFGERRFHACAPEGGVAAVAGEDLRGPVQQGGLRRIPQPVRDVRRRDSRTGGGLLSGRLRWTSIVHGQRQSLLSVRHCQLGARMFSAEISRRVHRGLLLLGLDKEHDHLRIILCKKSEKKFYSFLNLIMIGKYIIEQTTYNTSNTYI</sequence>
<organism evidence="1">
    <name type="scientific">Sipha flava</name>
    <name type="common">yellow sugarcane aphid</name>
    <dbReference type="NCBI Taxonomy" id="143950"/>
    <lineage>
        <taxon>Eukaryota</taxon>
        <taxon>Metazoa</taxon>
        <taxon>Ecdysozoa</taxon>
        <taxon>Arthropoda</taxon>
        <taxon>Hexapoda</taxon>
        <taxon>Insecta</taxon>
        <taxon>Pterygota</taxon>
        <taxon>Neoptera</taxon>
        <taxon>Paraneoptera</taxon>
        <taxon>Hemiptera</taxon>
        <taxon>Sternorrhyncha</taxon>
        <taxon>Aphidomorpha</taxon>
        <taxon>Aphidoidea</taxon>
        <taxon>Aphididae</taxon>
        <taxon>Sipha</taxon>
    </lineage>
</organism>
<dbReference type="EMBL" id="GGMS01002452">
    <property type="protein sequence ID" value="MBY71655.1"/>
    <property type="molecule type" value="Transcribed_RNA"/>
</dbReference>
<protein>
    <submittedName>
        <fullName evidence="1">Uncharacterized protein</fullName>
    </submittedName>
</protein>
<gene>
    <name evidence="1" type="ORF">g.153137</name>
</gene>
<dbReference type="AlphaFoldDB" id="A0A2S2Q1K1"/>
<accession>A0A2S2Q1K1</accession>
<proteinExistence type="predicted"/>